<dbReference type="OrthoDB" id="5832107at2759"/>
<keyword evidence="3" id="KW-1185">Reference proteome</keyword>
<evidence type="ECO:0000256" key="1">
    <source>
        <dbReference type="SAM" id="Coils"/>
    </source>
</evidence>
<proteinExistence type="predicted"/>
<name>A0A3P6RDB7_ANISI</name>
<dbReference type="Proteomes" id="UP000267096">
    <property type="component" value="Unassembled WGS sequence"/>
</dbReference>
<evidence type="ECO:0000313" key="3">
    <source>
        <dbReference type="Proteomes" id="UP000267096"/>
    </source>
</evidence>
<dbReference type="EMBL" id="UYRR01031824">
    <property type="protein sequence ID" value="VDK52820.1"/>
    <property type="molecule type" value="Genomic_DNA"/>
</dbReference>
<reference evidence="2 3" key="1">
    <citation type="submission" date="2018-11" db="EMBL/GenBank/DDBJ databases">
        <authorList>
            <consortium name="Pathogen Informatics"/>
        </authorList>
    </citation>
    <scope>NUCLEOTIDE SEQUENCE [LARGE SCALE GENOMIC DNA]</scope>
</reference>
<evidence type="ECO:0000313" key="2">
    <source>
        <dbReference type="EMBL" id="VDK52820.1"/>
    </source>
</evidence>
<protein>
    <submittedName>
        <fullName evidence="2">Uncharacterized protein</fullName>
    </submittedName>
</protein>
<gene>
    <name evidence="2" type="ORF">ASIM_LOCUS14583</name>
</gene>
<feature type="coiled-coil region" evidence="1">
    <location>
        <begin position="184"/>
        <end position="218"/>
    </location>
</feature>
<sequence>MEKQDEMLSILLSELDLCKSEISSLRGQINANNEIGISNDSNQQRNCSEQQISDEIIKLKEICRSAVDSAEQLRVRFDYYGIIGLKCFQSRNEELENELSATNAKVVVSAKPLSEQLGDGFEAFEKMRDELARNRFELDNLKRELHSKTCELDFAKDACASKQVHIERISESLRGEHSLMTSEISKLQQKLAEEKLNSEKLNAENASLQARLSVLSASEVDKDALIGDYARRLSEESAARKRDMSILTARLAVLVDQNSTLRASAITKNHSSCCADHAEQSPYFEGLLEDQRALIATLKEECSLLADKLRANRIQYKKQLKQLRRENDDLTKQLDRFIIGGQ</sequence>
<keyword evidence="1" id="KW-0175">Coiled coil</keyword>
<organism evidence="2 3">
    <name type="scientific">Anisakis simplex</name>
    <name type="common">Herring worm</name>
    <dbReference type="NCBI Taxonomy" id="6269"/>
    <lineage>
        <taxon>Eukaryota</taxon>
        <taxon>Metazoa</taxon>
        <taxon>Ecdysozoa</taxon>
        <taxon>Nematoda</taxon>
        <taxon>Chromadorea</taxon>
        <taxon>Rhabditida</taxon>
        <taxon>Spirurina</taxon>
        <taxon>Ascaridomorpha</taxon>
        <taxon>Ascaridoidea</taxon>
        <taxon>Anisakidae</taxon>
        <taxon>Anisakis</taxon>
        <taxon>Anisakis simplex complex</taxon>
    </lineage>
</organism>
<dbReference type="AlphaFoldDB" id="A0A3P6RDB7"/>
<feature type="coiled-coil region" evidence="1">
    <location>
        <begin position="85"/>
        <end position="158"/>
    </location>
</feature>
<feature type="coiled-coil region" evidence="1">
    <location>
        <begin position="288"/>
        <end position="340"/>
    </location>
</feature>
<accession>A0A3P6RDB7</accession>